<dbReference type="EMBL" id="BTGC01000008">
    <property type="protein sequence ID" value="GMM52006.1"/>
    <property type="molecule type" value="Genomic_DNA"/>
</dbReference>
<sequence>MKRNKVDFDILVYSSVKDSIFFKHHEPAVETFLASAVGYSGVSRILNNVLSITNHGDALNYLKTSLKTHKHFETITASYKELELWHSIYGFDISLKDIVSLDKESSQTSRFPAYSMLNTSRYGSKPLDVVNEYPELATAVLKGVCAWDVQNKWNRFSKILRNCVLFDNKEPRMLLQELLNNAYKYFLMISTNKLDDHSRIDLDSFLYMYVSSRTYMGTNFHTRERFDGLLRHQYQLNPFRDPHIIEYLCDTMHNFITENTLDDIIYERQFLGFLSKAAGTNNIDNKSCWPSSKDDTTKKAADEDAIAISVCKLINYEHTDNFSACDTCSYYISSTSIVPIGSIVEMFDKSAPFALGFNPEKHEKSQIVRSSNNNYDERIPLLIAEVDSGNASSHEPLVFIFPDQLKMCLIFDKYCILYSHTISTIIFDFPDSLHWKHFGGRIECTITGHRMLIAAPKLFFLVDLDSKEQFYCELTNVGACLDRVDADIIYIQIPQKNKVYMHSLEYSMNLRSDVKSLNMNNNSSINIESAEKTLMAPYSAGRIILLSRTTKQLSVIRIHRSDLGKTTRTRLVYEKTLKVPYVERPLINEALVVCPYDENVVLLIIESLGFVVYYLDDKNSTWSFPPKILDESAYDEVLSKTASDLFKSGLAVNGFAGLLGKYIVLNNNFDTFYINRFTRKVEYFEHGLHYTSMRYEDGGIQELKLHQETMKVEMNFIN</sequence>
<evidence type="ECO:0000313" key="1">
    <source>
        <dbReference type="EMBL" id="GMM52006.1"/>
    </source>
</evidence>
<protein>
    <submittedName>
        <fullName evidence="1">Uncharacterized protein</fullName>
    </submittedName>
</protein>
<accession>A0AAV5RKB6</accession>
<evidence type="ECO:0000313" key="2">
    <source>
        <dbReference type="Proteomes" id="UP001362899"/>
    </source>
</evidence>
<proteinExistence type="predicted"/>
<comment type="caution">
    <text evidence="1">The sequence shown here is derived from an EMBL/GenBank/DDBJ whole genome shotgun (WGS) entry which is preliminary data.</text>
</comment>
<organism evidence="1 2">
    <name type="scientific">Starmerella bacillaris</name>
    <name type="common">Yeast</name>
    <name type="synonym">Candida zemplinina</name>
    <dbReference type="NCBI Taxonomy" id="1247836"/>
    <lineage>
        <taxon>Eukaryota</taxon>
        <taxon>Fungi</taxon>
        <taxon>Dikarya</taxon>
        <taxon>Ascomycota</taxon>
        <taxon>Saccharomycotina</taxon>
        <taxon>Dipodascomycetes</taxon>
        <taxon>Dipodascales</taxon>
        <taxon>Trichomonascaceae</taxon>
        <taxon>Starmerella</taxon>
    </lineage>
</organism>
<keyword evidence="2" id="KW-1185">Reference proteome</keyword>
<name>A0AAV5RKB6_STABA</name>
<reference evidence="1 2" key="1">
    <citation type="journal article" date="2023" name="Elife">
        <title>Identification of key yeast species and microbe-microbe interactions impacting larval growth of Drosophila in the wild.</title>
        <authorList>
            <person name="Mure A."/>
            <person name="Sugiura Y."/>
            <person name="Maeda R."/>
            <person name="Honda K."/>
            <person name="Sakurai N."/>
            <person name="Takahashi Y."/>
            <person name="Watada M."/>
            <person name="Katoh T."/>
            <person name="Gotoh A."/>
            <person name="Gotoh Y."/>
            <person name="Taniguchi I."/>
            <person name="Nakamura K."/>
            <person name="Hayashi T."/>
            <person name="Katayama T."/>
            <person name="Uemura T."/>
            <person name="Hattori Y."/>
        </authorList>
    </citation>
    <scope>NUCLEOTIDE SEQUENCE [LARGE SCALE GENOMIC DNA]</scope>
    <source>
        <strain evidence="1 2">SB-73</strain>
    </source>
</reference>
<gene>
    <name evidence="1" type="ORF">DASB73_029690</name>
</gene>
<dbReference type="Proteomes" id="UP001362899">
    <property type="component" value="Unassembled WGS sequence"/>
</dbReference>
<dbReference type="AlphaFoldDB" id="A0AAV5RKB6"/>